<comment type="caution">
    <text evidence="3">The sequence shown here is derived from an EMBL/GenBank/DDBJ whole genome shotgun (WGS) entry which is preliminary data.</text>
</comment>
<dbReference type="RefSeq" id="WP_392823111.1">
    <property type="nucleotide sequence ID" value="NZ_JBICYV010000020.1"/>
</dbReference>
<evidence type="ECO:0000313" key="3">
    <source>
        <dbReference type="EMBL" id="MFG3015436.1"/>
    </source>
</evidence>
<dbReference type="InterPro" id="IPR036426">
    <property type="entry name" value="Bulb-type_lectin_dom_sf"/>
</dbReference>
<dbReference type="Gene3D" id="2.90.10.30">
    <property type="match status" value="1"/>
</dbReference>
<accession>A0ABW7BE04</accession>
<evidence type="ECO:0000313" key="4">
    <source>
        <dbReference type="Proteomes" id="UP001604267"/>
    </source>
</evidence>
<keyword evidence="4" id="KW-1185">Reference proteome</keyword>
<name>A0ABW7BE04_9ACTN</name>
<dbReference type="EMBL" id="JBICYV010000020">
    <property type="protein sequence ID" value="MFG3015436.1"/>
    <property type="molecule type" value="Genomic_DNA"/>
</dbReference>
<feature type="compositionally biased region" description="Low complexity" evidence="1">
    <location>
        <begin position="58"/>
        <end position="85"/>
    </location>
</feature>
<reference evidence="3 4" key="1">
    <citation type="submission" date="2024-10" db="EMBL/GenBank/DDBJ databases">
        <title>The Natural Products Discovery Center: Release of the First 8490 Sequenced Strains for Exploring Actinobacteria Biosynthetic Diversity.</title>
        <authorList>
            <person name="Kalkreuter E."/>
            <person name="Kautsar S.A."/>
            <person name="Yang D."/>
            <person name="Bader C.D."/>
            <person name="Teijaro C.N."/>
            <person name="Fluegel L."/>
            <person name="Davis C.M."/>
            <person name="Simpson J.R."/>
            <person name="Lauterbach L."/>
            <person name="Steele A.D."/>
            <person name="Gui C."/>
            <person name="Meng S."/>
            <person name="Li G."/>
            <person name="Viehrig K."/>
            <person name="Ye F."/>
            <person name="Su P."/>
            <person name="Kiefer A.F."/>
            <person name="Nichols A."/>
            <person name="Cepeda A.J."/>
            <person name="Yan W."/>
            <person name="Fan B."/>
            <person name="Jiang Y."/>
            <person name="Adhikari A."/>
            <person name="Zheng C.-J."/>
            <person name="Schuster L."/>
            <person name="Cowan T.M."/>
            <person name="Smanski M.J."/>
            <person name="Chevrette M.G."/>
            <person name="De Carvalho L.P.S."/>
            <person name="Shen B."/>
        </authorList>
    </citation>
    <scope>NUCLEOTIDE SEQUENCE [LARGE SCALE GENOMIC DNA]</scope>
    <source>
        <strain evidence="3 4">NPDC048320</strain>
    </source>
</reference>
<organism evidence="3 4">
    <name type="scientific">Streptomyces cinerochromogenes</name>
    <dbReference type="NCBI Taxonomy" id="66422"/>
    <lineage>
        <taxon>Bacteria</taxon>
        <taxon>Bacillati</taxon>
        <taxon>Actinomycetota</taxon>
        <taxon>Actinomycetes</taxon>
        <taxon>Kitasatosporales</taxon>
        <taxon>Streptomycetaceae</taxon>
        <taxon>Streptomyces</taxon>
    </lineage>
</organism>
<feature type="compositionally biased region" description="Low complexity" evidence="1">
    <location>
        <begin position="184"/>
        <end position="198"/>
    </location>
</feature>
<dbReference type="SMART" id="SM00108">
    <property type="entry name" value="B_lectin"/>
    <property type="match status" value="1"/>
</dbReference>
<dbReference type="InterPro" id="IPR001480">
    <property type="entry name" value="Bulb-type_lectin_dom"/>
</dbReference>
<gene>
    <name evidence="3" type="ORF">ACGFZB_34365</name>
</gene>
<dbReference type="SUPFAM" id="SSF51110">
    <property type="entry name" value="alpha-D-mannose-specific plant lectins"/>
    <property type="match status" value="1"/>
</dbReference>
<feature type="region of interest" description="Disordered" evidence="1">
    <location>
        <begin position="165"/>
        <end position="256"/>
    </location>
</feature>
<evidence type="ECO:0000256" key="1">
    <source>
        <dbReference type="SAM" id="MobiDB-lite"/>
    </source>
</evidence>
<sequence length="365" mass="36736">MQMNYREPDPGPADPTTGASAGQAVWESELPWQLAPLGEAGLDGPAPAGELAGHGRTAPDAGPAAPSAVPAPAATDRTATAPLTPMTGVPGDGGEPDASGTGAGGRRRDRGDRAGSAAPEAAGDGRGRLRLALAKPVLAGAGMLSALFLLTPAVFGDDTPAHTFKAGAGDAGEDYASDHHDPDPGSSASPRPAASSGTARDDGSEDGKPHRIAEVAAASPTRDTRSVEPMAQSNSPAPSRTPGAGSSPRQPQQQHWTSTVVNGTAVLEPGQSWATNRITLTFQGDGNLVLYDTKGTPLWWSGTVGQGAKAVFQADGNFAVYTQDGATAWSSRTDGHDGAQLVLGTDGNVTIRSGGAVLWSTGTAM</sequence>
<dbReference type="Proteomes" id="UP001604267">
    <property type="component" value="Unassembled WGS sequence"/>
</dbReference>
<proteinExistence type="predicted"/>
<protein>
    <recommendedName>
        <fullName evidence="2">Bulb-type lectin domain-containing protein</fullName>
    </recommendedName>
</protein>
<dbReference type="PROSITE" id="PS50927">
    <property type="entry name" value="BULB_LECTIN"/>
    <property type="match status" value="1"/>
</dbReference>
<feature type="region of interest" description="Disordered" evidence="1">
    <location>
        <begin position="1"/>
        <end position="123"/>
    </location>
</feature>
<feature type="domain" description="Bulb-type lectin" evidence="2">
    <location>
        <begin position="258"/>
        <end position="365"/>
    </location>
</feature>
<feature type="compositionally biased region" description="Basic and acidic residues" evidence="1">
    <location>
        <begin position="199"/>
        <end position="213"/>
    </location>
</feature>
<feature type="compositionally biased region" description="Polar residues" evidence="1">
    <location>
        <begin position="247"/>
        <end position="256"/>
    </location>
</feature>
<evidence type="ECO:0000259" key="2">
    <source>
        <dbReference type="PROSITE" id="PS50927"/>
    </source>
</evidence>